<evidence type="ECO:0000313" key="2">
    <source>
        <dbReference type="Proteomes" id="UP001215280"/>
    </source>
</evidence>
<keyword evidence="2" id="KW-1185">Reference proteome</keyword>
<evidence type="ECO:0000313" key="1">
    <source>
        <dbReference type="EMBL" id="KAJ7777569.1"/>
    </source>
</evidence>
<proteinExistence type="predicted"/>
<dbReference type="Proteomes" id="UP001215280">
    <property type="component" value="Unassembled WGS sequence"/>
</dbReference>
<reference evidence="1" key="1">
    <citation type="submission" date="2023-03" db="EMBL/GenBank/DDBJ databases">
        <title>Massive genome expansion in bonnet fungi (Mycena s.s.) driven by repeated elements and novel gene families across ecological guilds.</title>
        <authorList>
            <consortium name="Lawrence Berkeley National Laboratory"/>
            <person name="Harder C.B."/>
            <person name="Miyauchi S."/>
            <person name="Viragh M."/>
            <person name="Kuo A."/>
            <person name="Thoen E."/>
            <person name="Andreopoulos B."/>
            <person name="Lu D."/>
            <person name="Skrede I."/>
            <person name="Drula E."/>
            <person name="Henrissat B."/>
            <person name="Morin E."/>
            <person name="Kohler A."/>
            <person name="Barry K."/>
            <person name="LaButti K."/>
            <person name="Morin E."/>
            <person name="Salamov A."/>
            <person name="Lipzen A."/>
            <person name="Mereny Z."/>
            <person name="Hegedus B."/>
            <person name="Baldrian P."/>
            <person name="Stursova M."/>
            <person name="Weitz H."/>
            <person name="Taylor A."/>
            <person name="Grigoriev I.V."/>
            <person name="Nagy L.G."/>
            <person name="Martin F."/>
            <person name="Kauserud H."/>
        </authorList>
    </citation>
    <scope>NUCLEOTIDE SEQUENCE</scope>
    <source>
        <strain evidence="1">CBHHK188m</strain>
    </source>
</reference>
<accession>A0AAD7NW67</accession>
<protein>
    <submittedName>
        <fullName evidence="1">Uncharacterized protein</fullName>
    </submittedName>
</protein>
<name>A0AAD7NW67_9AGAR</name>
<organism evidence="1 2">
    <name type="scientific">Mycena maculata</name>
    <dbReference type="NCBI Taxonomy" id="230809"/>
    <lineage>
        <taxon>Eukaryota</taxon>
        <taxon>Fungi</taxon>
        <taxon>Dikarya</taxon>
        <taxon>Basidiomycota</taxon>
        <taxon>Agaricomycotina</taxon>
        <taxon>Agaricomycetes</taxon>
        <taxon>Agaricomycetidae</taxon>
        <taxon>Agaricales</taxon>
        <taxon>Marasmiineae</taxon>
        <taxon>Mycenaceae</taxon>
        <taxon>Mycena</taxon>
    </lineage>
</organism>
<dbReference type="EMBL" id="JARJLG010000010">
    <property type="protein sequence ID" value="KAJ7777569.1"/>
    <property type="molecule type" value="Genomic_DNA"/>
</dbReference>
<sequence length="165" mass="18211">MSSPLTDWTKAQFSALYAPTNVQDPEHAPVDQAAQLQTDFDATFSPDADIRLNHTVVDREKFKEFVKSRRSLTAQVECRPEDLIETPVEGGNAEAGSIVAGKVTLVRTYPFRIRAAAAKTSTVIIFSAKIQPNPKPQIVQLFQTSVDKSFQINLPTARHVDASEL</sequence>
<gene>
    <name evidence="1" type="ORF">DFH07DRAFT_797263</name>
</gene>
<dbReference type="AlphaFoldDB" id="A0AAD7NW67"/>
<comment type="caution">
    <text evidence="1">The sequence shown here is derived from an EMBL/GenBank/DDBJ whole genome shotgun (WGS) entry which is preliminary data.</text>
</comment>